<feature type="compositionally biased region" description="Gly residues" evidence="1">
    <location>
        <begin position="115"/>
        <end position="124"/>
    </location>
</feature>
<dbReference type="Proteomes" id="UP000785200">
    <property type="component" value="Unassembled WGS sequence"/>
</dbReference>
<proteinExistence type="predicted"/>
<evidence type="ECO:0000313" key="3">
    <source>
        <dbReference type="Proteomes" id="UP000785200"/>
    </source>
</evidence>
<sequence>MSKSSENLMDIEAGGEQTQYEGSSTFVKPHAKESGQFNDSTTAESTEAWQSEAREKKERGEKTAENVRYGEAISEHGFGGETVGNSGSANQGSGYGGTEKDGEGDGNGQTRREQGYGGGSGVGA</sequence>
<feature type="compositionally biased region" description="Polar residues" evidence="1">
    <location>
        <begin position="16"/>
        <end position="26"/>
    </location>
</feature>
<dbReference type="OrthoDB" id="5386823at2759"/>
<name>A0A9P6VDM6_9HELO</name>
<dbReference type="AlphaFoldDB" id="A0A9P6VDM6"/>
<feature type="compositionally biased region" description="Polar residues" evidence="1">
    <location>
        <begin position="83"/>
        <end position="92"/>
    </location>
</feature>
<comment type="caution">
    <text evidence="2">The sequence shown here is derived from an EMBL/GenBank/DDBJ whole genome shotgun (WGS) entry which is preliminary data.</text>
</comment>
<feature type="compositionally biased region" description="Basic and acidic residues" evidence="1">
    <location>
        <begin position="52"/>
        <end position="65"/>
    </location>
</feature>
<protein>
    <submittedName>
        <fullName evidence="2">Uncharacterized protein</fullName>
    </submittedName>
</protein>
<keyword evidence="3" id="KW-1185">Reference proteome</keyword>
<evidence type="ECO:0000313" key="2">
    <source>
        <dbReference type="EMBL" id="KAG0646266.1"/>
    </source>
</evidence>
<feature type="region of interest" description="Disordered" evidence="1">
    <location>
        <begin position="1"/>
        <end position="124"/>
    </location>
</feature>
<organism evidence="2 3">
    <name type="scientific">Hyphodiscus hymeniophilus</name>
    <dbReference type="NCBI Taxonomy" id="353542"/>
    <lineage>
        <taxon>Eukaryota</taxon>
        <taxon>Fungi</taxon>
        <taxon>Dikarya</taxon>
        <taxon>Ascomycota</taxon>
        <taxon>Pezizomycotina</taxon>
        <taxon>Leotiomycetes</taxon>
        <taxon>Helotiales</taxon>
        <taxon>Hyphodiscaceae</taxon>
        <taxon>Hyphodiscus</taxon>
    </lineage>
</organism>
<accession>A0A9P6VDM6</accession>
<reference evidence="2" key="1">
    <citation type="submission" date="2019-07" db="EMBL/GenBank/DDBJ databases">
        <title>Hyphodiscus hymeniophilus genome sequencing and assembly.</title>
        <authorList>
            <person name="Kramer G."/>
            <person name="Nodwell J."/>
        </authorList>
    </citation>
    <scope>NUCLEOTIDE SEQUENCE</scope>
    <source>
        <strain evidence="2">ATCC 34498</strain>
    </source>
</reference>
<dbReference type="EMBL" id="VNKQ01000016">
    <property type="protein sequence ID" value="KAG0646266.1"/>
    <property type="molecule type" value="Genomic_DNA"/>
</dbReference>
<gene>
    <name evidence="2" type="ORF">D0Z07_8260</name>
</gene>
<evidence type="ECO:0000256" key="1">
    <source>
        <dbReference type="SAM" id="MobiDB-lite"/>
    </source>
</evidence>
<feature type="compositionally biased region" description="Polar residues" evidence="1">
    <location>
        <begin position="35"/>
        <end position="49"/>
    </location>
</feature>